<keyword evidence="3" id="KW-1185">Reference proteome</keyword>
<proteinExistence type="predicted"/>
<reference evidence="2 3" key="1">
    <citation type="submission" date="2020-01" db="EMBL/GenBank/DDBJ databases">
        <authorList>
            <person name="Gupta K D."/>
        </authorList>
    </citation>
    <scope>NUCLEOTIDE SEQUENCE [LARGE SCALE GENOMIC DNA]</scope>
</reference>
<evidence type="ECO:0000313" key="2">
    <source>
        <dbReference type="EMBL" id="CAA7271129.1"/>
    </source>
</evidence>
<protein>
    <submittedName>
        <fullName evidence="2">Uncharacterized protein</fullName>
    </submittedName>
</protein>
<feature type="region of interest" description="Disordered" evidence="1">
    <location>
        <begin position="92"/>
        <end position="123"/>
    </location>
</feature>
<dbReference type="Proteomes" id="UP000467700">
    <property type="component" value="Unassembled WGS sequence"/>
</dbReference>
<accession>A0A8S0WCY3</accession>
<dbReference type="AlphaFoldDB" id="A0A8S0WCY3"/>
<dbReference type="EMBL" id="CACVBS010000101">
    <property type="protein sequence ID" value="CAA7271129.1"/>
    <property type="molecule type" value="Genomic_DNA"/>
</dbReference>
<feature type="compositionally biased region" description="Basic and acidic residues" evidence="1">
    <location>
        <begin position="147"/>
        <end position="162"/>
    </location>
</feature>
<feature type="region of interest" description="Disordered" evidence="1">
    <location>
        <begin position="147"/>
        <end position="191"/>
    </location>
</feature>
<evidence type="ECO:0000256" key="1">
    <source>
        <dbReference type="SAM" id="MobiDB-lite"/>
    </source>
</evidence>
<comment type="caution">
    <text evidence="2">The sequence shown here is derived from an EMBL/GenBank/DDBJ whole genome shotgun (WGS) entry which is preliminary data.</text>
</comment>
<gene>
    <name evidence="2" type="ORF">AAE3_LOCUS13472</name>
</gene>
<organism evidence="2 3">
    <name type="scientific">Cyclocybe aegerita</name>
    <name type="common">Black poplar mushroom</name>
    <name type="synonym">Agrocybe aegerita</name>
    <dbReference type="NCBI Taxonomy" id="1973307"/>
    <lineage>
        <taxon>Eukaryota</taxon>
        <taxon>Fungi</taxon>
        <taxon>Dikarya</taxon>
        <taxon>Basidiomycota</taxon>
        <taxon>Agaricomycotina</taxon>
        <taxon>Agaricomycetes</taxon>
        <taxon>Agaricomycetidae</taxon>
        <taxon>Agaricales</taxon>
        <taxon>Agaricineae</taxon>
        <taxon>Bolbitiaceae</taxon>
        <taxon>Cyclocybe</taxon>
    </lineage>
</organism>
<sequence length="191" mass="21171">MSVTPRYEGRELRLSNMHNTTNRILKVQGNLIINNVRADPPDSNEPTEVLRLSAADLGELFTRMDIQDQGPHRQEQDGRTAKNLIQGACSNTVEARPESADPLQNEVPHDASSDAPNPDLVRGQQKVPTSLLDEAGCYLLPVMVNGEKDPKWRSDAGDRLRQGTDLGIRRLHRADPPDQEASLPPLAWKAD</sequence>
<evidence type="ECO:0000313" key="3">
    <source>
        <dbReference type="Proteomes" id="UP000467700"/>
    </source>
</evidence>
<name>A0A8S0WCY3_CYCAE</name>